<protein>
    <submittedName>
        <fullName evidence="3">ComF family protein</fullName>
    </submittedName>
</protein>
<reference evidence="3 4" key="1">
    <citation type="submission" date="2018-01" db="EMBL/GenBank/DDBJ databases">
        <title>The complete genome sequence of Chromatium okenii LaCa, a purple sulfur bacterium with a turbulent life.</title>
        <authorList>
            <person name="Luedin S.M."/>
            <person name="Liechti N."/>
            <person name="Storelli N."/>
            <person name="Danza F."/>
            <person name="Wittwer M."/>
            <person name="Pothier J.F."/>
            <person name="Tonolla M.A."/>
        </authorList>
    </citation>
    <scope>NUCLEOTIDE SEQUENCE [LARGE SCALE GENOMIC DNA]</scope>
    <source>
        <strain evidence="3 4">LaCa</strain>
    </source>
</reference>
<comment type="similarity">
    <text evidence="1">Belongs to the ComF/GntX family.</text>
</comment>
<dbReference type="Gene3D" id="3.40.50.2020">
    <property type="match status" value="1"/>
</dbReference>
<dbReference type="CDD" id="cd06223">
    <property type="entry name" value="PRTases_typeI"/>
    <property type="match status" value="1"/>
</dbReference>
<gene>
    <name evidence="3" type="ORF">CXB77_15360</name>
</gene>
<evidence type="ECO:0000259" key="2">
    <source>
        <dbReference type="Pfam" id="PF18912"/>
    </source>
</evidence>
<name>A0A2S7XP68_9GAMM</name>
<evidence type="ECO:0000313" key="4">
    <source>
        <dbReference type="Proteomes" id="UP000239936"/>
    </source>
</evidence>
<dbReference type="InterPro" id="IPR029057">
    <property type="entry name" value="PRTase-like"/>
</dbReference>
<feature type="domain" description="Double zinc ribbon" evidence="2">
    <location>
        <begin position="12"/>
        <end position="67"/>
    </location>
</feature>
<comment type="caution">
    <text evidence="3">The sequence shown here is derived from an EMBL/GenBank/DDBJ whole genome shotgun (WGS) entry which is preliminary data.</text>
</comment>
<proteinExistence type="inferred from homology"/>
<organism evidence="3 4">
    <name type="scientific">Chromatium okenii</name>
    <dbReference type="NCBI Taxonomy" id="61644"/>
    <lineage>
        <taxon>Bacteria</taxon>
        <taxon>Pseudomonadati</taxon>
        <taxon>Pseudomonadota</taxon>
        <taxon>Gammaproteobacteria</taxon>
        <taxon>Chromatiales</taxon>
        <taxon>Chromatiaceae</taxon>
        <taxon>Chromatium</taxon>
    </lineage>
</organism>
<evidence type="ECO:0000256" key="1">
    <source>
        <dbReference type="ARBA" id="ARBA00008007"/>
    </source>
</evidence>
<dbReference type="Pfam" id="PF18912">
    <property type="entry name" value="DZR_2"/>
    <property type="match status" value="1"/>
</dbReference>
<dbReference type="RefSeq" id="WP_105074552.1">
    <property type="nucleotide sequence ID" value="NZ_PPGH01000037.1"/>
</dbReference>
<dbReference type="InterPro" id="IPR051910">
    <property type="entry name" value="ComF/GntX_DNA_util-trans"/>
</dbReference>
<accession>A0A2S7XP68</accession>
<dbReference type="EMBL" id="PPGH01000037">
    <property type="protein sequence ID" value="PQJ95530.1"/>
    <property type="molecule type" value="Genomic_DNA"/>
</dbReference>
<dbReference type="PANTHER" id="PTHR47505">
    <property type="entry name" value="DNA UTILIZATION PROTEIN YHGH"/>
    <property type="match status" value="1"/>
</dbReference>
<sequence length="236" mass="25848">MRLIGISALKSTLFPATCILCGAAGVGDRDLCAGCAAELPHNRHACWRCAQPFSTTKPPDTLCRRCQRQPPPFTRTITTFRYQGAVPFLMISAKFEGKLNVARLLGQCLAERVIAAAPPLPEVLIPVPLHPQRLRERGYNQSLEIARVVGRELQISVDYQSCARVLATTPQTELSARARRHNLRGAFALTRPPQWSRVALIDDVMTTATTVSELSRVLALAGVAEIEIWAVARAGK</sequence>
<dbReference type="SUPFAM" id="SSF53271">
    <property type="entry name" value="PRTase-like"/>
    <property type="match status" value="1"/>
</dbReference>
<evidence type="ECO:0000313" key="3">
    <source>
        <dbReference type="EMBL" id="PQJ95530.1"/>
    </source>
</evidence>
<dbReference type="InterPro" id="IPR000836">
    <property type="entry name" value="PRTase_dom"/>
</dbReference>
<dbReference type="InterPro" id="IPR044005">
    <property type="entry name" value="DZR_2"/>
</dbReference>
<dbReference type="OrthoDB" id="9793412at2"/>
<dbReference type="PANTHER" id="PTHR47505:SF1">
    <property type="entry name" value="DNA UTILIZATION PROTEIN YHGH"/>
    <property type="match status" value="1"/>
</dbReference>
<keyword evidence="4" id="KW-1185">Reference proteome</keyword>
<dbReference type="Proteomes" id="UP000239936">
    <property type="component" value="Unassembled WGS sequence"/>
</dbReference>
<dbReference type="AlphaFoldDB" id="A0A2S7XP68"/>